<feature type="domain" description="C2H2-type" evidence="6">
    <location>
        <begin position="306"/>
        <end position="333"/>
    </location>
</feature>
<evidence type="ECO:0000256" key="5">
    <source>
        <dbReference type="PROSITE-ProRule" id="PRU00042"/>
    </source>
</evidence>
<dbReference type="InterPro" id="IPR013087">
    <property type="entry name" value="Znf_C2H2_type"/>
</dbReference>
<evidence type="ECO:0000313" key="7">
    <source>
        <dbReference type="Proteomes" id="UP000694941"/>
    </source>
</evidence>
<dbReference type="Gene3D" id="3.30.160.60">
    <property type="entry name" value="Classic Zinc Finger"/>
    <property type="match status" value="5"/>
</dbReference>
<keyword evidence="4" id="KW-0862">Zinc</keyword>
<dbReference type="InterPro" id="IPR036236">
    <property type="entry name" value="Znf_C2H2_sf"/>
</dbReference>
<dbReference type="PROSITE" id="PS00028">
    <property type="entry name" value="ZINC_FINGER_C2H2_1"/>
    <property type="match status" value="5"/>
</dbReference>
<keyword evidence="3 5" id="KW-0863">Zinc-finger</keyword>
<dbReference type="Proteomes" id="UP000694941">
    <property type="component" value="Unplaced"/>
</dbReference>
<evidence type="ECO:0000256" key="4">
    <source>
        <dbReference type="ARBA" id="ARBA00022833"/>
    </source>
</evidence>
<name>A0ABM1BLE4_LIMPO</name>
<dbReference type="PANTHER" id="PTHR24381:SF445">
    <property type="entry name" value="GASTRULA ZINC FINGER PROTEIN XLCGF28.1-LIKE-RELATED"/>
    <property type="match status" value="1"/>
</dbReference>
<feature type="domain" description="C2H2-type" evidence="6">
    <location>
        <begin position="390"/>
        <end position="417"/>
    </location>
</feature>
<keyword evidence="7" id="KW-1185">Reference proteome</keyword>
<dbReference type="GeneID" id="106468461"/>
<dbReference type="PANTHER" id="PTHR24381">
    <property type="entry name" value="ZINC FINGER PROTEIN"/>
    <property type="match status" value="1"/>
</dbReference>
<dbReference type="RefSeq" id="XP_013784341.1">
    <property type="nucleotide sequence ID" value="XM_013928887.1"/>
</dbReference>
<accession>A0ABM1BLE4</accession>
<keyword evidence="1" id="KW-0479">Metal-binding</keyword>
<dbReference type="SUPFAM" id="SSF57667">
    <property type="entry name" value="beta-beta-alpha zinc fingers"/>
    <property type="match status" value="4"/>
</dbReference>
<evidence type="ECO:0000256" key="1">
    <source>
        <dbReference type="ARBA" id="ARBA00022723"/>
    </source>
</evidence>
<dbReference type="SMART" id="SM00355">
    <property type="entry name" value="ZnF_C2H2"/>
    <property type="match status" value="6"/>
</dbReference>
<proteinExistence type="predicted"/>
<evidence type="ECO:0000256" key="3">
    <source>
        <dbReference type="ARBA" id="ARBA00022771"/>
    </source>
</evidence>
<evidence type="ECO:0000256" key="2">
    <source>
        <dbReference type="ARBA" id="ARBA00022737"/>
    </source>
</evidence>
<feature type="domain" description="C2H2-type" evidence="6">
    <location>
        <begin position="334"/>
        <end position="361"/>
    </location>
</feature>
<protein>
    <submittedName>
        <fullName evidence="8">Zinc finger protein Gfi-1b-like</fullName>
    </submittedName>
</protein>
<feature type="domain" description="C2H2-type" evidence="6">
    <location>
        <begin position="418"/>
        <end position="440"/>
    </location>
</feature>
<feature type="domain" description="C2H2-type" evidence="6">
    <location>
        <begin position="277"/>
        <end position="305"/>
    </location>
</feature>
<evidence type="ECO:0000259" key="6">
    <source>
        <dbReference type="PROSITE" id="PS50157"/>
    </source>
</evidence>
<feature type="domain" description="C2H2-type" evidence="6">
    <location>
        <begin position="362"/>
        <end position="389"/>
    </location>
</feature>
<dbReference type="PROSITE" id="PS50157">
    <property type="entry name" value="ZINC_FINGER_C2H2_2"/>
    <property type="match status" value="6"/>
</dbReference>
<keyword evidence="2" id="KW-0677">Repeat</keyword>
<sequence length="474" mass="53849">MDDPMEDPNGAMEDPMEQLKTPMEQWRTQWSNGRPEWSNGRHQWTQGSTAPEHSTVIYPKCWPLGWPTYSPYGVFSDVLVHYLKLARQSCGSGVLRDESNNVPPRGRGTMLQGLLFPKVSPTSPEEGYLCQEYCPPLQMFQESFLSPNLGEKARSFSPSAYVTQSRYPCFESTGNQVIGSSLSPSWISPSSNKTTLSVFTLPSKIKASKVQNQSVIYPKDLTNQTRLKTFSSENRKLSDYSIEALLGSSKLRKKYKKPVNPETHDQDIHATLGKSPFSCSKCQETFSTPHGVEVHARRSHNGKRPFLCPQCDKSFGHELSLHLHRAVHMTERSYECQLCGKTFKRSSTLTTHLLIHSDTRPYPCQYCGKRFHQKSDMKKHTYIHTGEKPHQCDICGKAFSQSSNLITHTRKHTGFKPFPCDQCPRAFHRRVDLRRHKETHHFRPICSHKAPSTIASLGFTEQCVFSFEGTSVLS</sequence>
<organism evidence="7 8">
    <name type="scientific">Limulus polyphemus</name>
    <name type="common">Atlantic horseshoe crab</name>
    <dbReference type="NCBI Taxonomy" id="6850"/>
    <lineage>
        <taxon>Eukaryota</taxon>
        <taxon>Metazoa</taxon>
        <taxon>Ecdysozoa</taxon>
        <taxon>Arthropoda</taxon>
        <taxon>Chelicerata</taxon>
        <taxon>Merostomata</taxon>
        <taxon>Xiphosura</taxon>
        <taxon>Limulidae</taxon>
        <taxon>Limulus</taxon>
    </lineage>
</organism>
<gene>
    <name evidence="8" type="primary">LOC106468461</name>
</gene>
<evidence type="ECO:0000313" key="8">
    <source>
        <dbReference type="RefSeq" id="XP_013784341.1"/>
    </source>
</evidence>
<dbReference type="Pfam" id="PF00096">
    <property type="entry name" value="zf-C2H2"/>
    <property type="match status" value="5"/>
</dbReference>
<reference evidence="8" key="1">
    <citation type="submission" date="2025-08" db="UniProtKB">
        <authorList>
            <consortium name="RefSeq"/>
        </authorList>
    </citation>
    <scope>IDENTIFICATION</scope>
    <source>
        <tissue evidence="8">Muscle</tissue>
    </source>
</reference>